<keyword evidence="5" id="KW-1185">Reference proteome</keyword>
<evidence type="ECO:0000313" key="5">
    <source>
        <dbReference type="Proteomes" id="UP000784294"/>
    </source>
</evidence>
<reference evidence="4" key="1">
    <citation type="submission" date="2018-11" db="EMBL/GenBank/DDBJ databases">
        <authorList>
            <consortium name="Pathogen Informatics"/>
        </authorList>
    </citation>
    <scope>NUCLEOTIDE SEQUENCE</scope>
</reference>
<dbReference type="OrthoDB" id="6134918at2759"/>
<dbReference type="GO" id="GO:0045503">
    <property type="term" value="F:dynein light chain binding"/>
    <property type="evidence" value="ECO:0007669"/>
    <property type="project" value="TreeGrafter"/>
</dbReference>
<keyword evidence="3" id="KW-0677">Repeat</keyword>
<dbReference type="InterPro" id="IPR015943">
    <property type="entry name" value="WD40/YVTN_repeat-like_dom_sf"/>
</dbReference>
<dbReference type="SUPFAM" id="SSF101898">
    <property type="entry name" value="NHL repeat"/>
    <property type="match status" value="1"/>
</dbReference>
<organism evidence="4 5">
    <name type="scientific">Protopolystoma xenopodis</name>
    <dbReference type="NCBI Taxonomy" id="117903"/>
    <lineage>
        <taxon>Eukaryota</taxon>
        <taxon>Metazoa</taxon>
        <taxon>Spiralia</taxon>
        <taxon>Lophotrochozoa</taxon>
        <taxon>Platyhelminthes</taxon>
        <taxon>Monogenea</taxon>
        <taxon>Polyopisthocotylea</taxon>
        <taxon>Polystomatidea</taxon>
        <taxon>Polystomatidae</taxon>
        <taxon>Protopolystoma</taxon>
    </lineage>
</organism>
<accession>A0A448XHD7</accession>
<dbReference type="GO" id="GO:0060294">
    <property type="term" value="P:cilium movement involved in cell motility"/>
    <property type="evidence" value="ECO:0007669"/>
    <property type="project" value="TreeGrafter"/>
</dbReference>
<dbReference type="PANTHER" id="PTHR12442">
    <property type="entry name" value="DYNEIN INTERMEDIATE CHAIN"/>
    <property type="match status" value="1"/>
</dbReference>
<evidence type="ECO:0000256" key="3">
    <source>
        <dbReference type="ARBA" id="ARBA00022737"/>
    </source>
</evidence>
<dbReference type="PANTHER" id="PTHR12442:SF5">
    <property type="entry name" value="DYNEIN AXONEMAL INTERMEDIATE CHAIN 3"/>
    <property type="match status" value="1"/>
</dbReference>
<keyword evidence="2" id="KW-0853">WD repeat</keyword>
<evidence type="ECO:0000313" key="4">
    <source>
        <dbReference type="EMBL" id="VEL36480.1"/>
    </source>
</evidence>
<dbReference type="Gene3D" id="2.130.10.10">
    <property type="entry name" value="YVTN repeat-like/Quinoprotein amine dehydrogenase"/>
    <property type="match status" value="1"/>
</dbReference>
<evidence type="ECO:0000256" key="2">
    <source>
        <dbReference type="ARBA" id="ARBA00022574"/>
    </source>
</evidence>
<protein>
    <submittedName>
        <fullName evidence="4">Uncharacterized protein</fullName>
    </submittedName>
</protein>
<dbReference type="GO" id="GO:0036159">
    <property type="term" value="P:inner dynein arm assembly"/>
    <property type="evidence" value="ECO:0007669"/>
    <property type="project" value="TreeGrafter"/>
</dbReference>
<dbReference type="EMBL" id="CAAALY010252332">
    <property type="protein sequence ID" value="VEL36480.1"/>
    <property type="molecule type" value="Genomic_DNA"/>
</dbReference>
<keyword evidence="1" id="KW-0963">Cytoplasm</keyword>
<proteinExistence type="predicted"/>
<dbReference type="GO" id="GO:0036156">
    <property type="term" value="C:inner dynein arm"/>
    <property type="evidence" value="ECO:0007669"/>
    <property type="project" value="TreeGrafter"/>
</dbReference>
<sequence>MLSCLGAAWSPTRASVFYLTRSDGSVEVWDLLDKTNEPIMGQSVSSVSLTAIALWTTPKKQLLAVGDANGALQILIVPQRLRKMGPNDYSNLTAYIGREIKRREYVLMRWALREQERVEKENEAKLKAGISVHVQMTDDEILAREQVRQLLRSAHLVFPPTRLVYSLTLLYPQKSYNT</sequence>
<dbReference type="GO" id="GO:0045504">
    <property type="term" value="F:dynein heavy chain binding"/>
    <property type="evidence" value="ECO:0007669"/>
    <property type="project" value="TreeGrafter"/>
</dbReference>
<dbReference type="InterPro" id="IPR050687">
    <property type="entry name" value="Dynein_IC"/>
</dbReference>
<dbReference type="Proteomes" id="UP000784294">
    <property type="component" value="Unassembled WGS sequence"/>
</dbReference>
<evidence type="ECO:0000256" key="1">
    <source>
        <dbReference type="ARBA" id="ARBA00022490"/>
    </source>
</evidence>
<dbReference type="AlphaFoldDB" id="A0A448XHD7"/>
<gene>
    <name evidence="4" type="ORF">PXEA_LOCUS29920</name>
</gene>
<comment type="caution">
    <text evidence="4">The sequence shown here is derived from an EMBL/GenBank/DDBJ whole genome shotgun (WGS) entry which is preliminary data.</text>
</comment>
<name>A0A448XHD7_9PLAT</name>